<keyword evidence="2" id="KW-0479">Metal-binding</keyword>
<accession>A0ABU1WDH7</accession>
<keyword evidence="4" id="KW-0732">Signal</keyword>
<feature type="signal peptide" evidence="4">
    <location>
        <begin position="1"/>
        <end position="24"/>
    </location>
</feature>
<keyword evidence="7" id="KW-1185">Reference proteome</keyword>
<comment type="caution">
    <text evidence="6">The sequence shown here is derived from an EMBL/GenBank/DDBJ whole genome shotgun (WGS) entry which is preliminary data.</text>
</comment>
<dbReference type="PRINTS" id="PR00068">
    <property type="entry name" value="CUZNDISMTASE"/>
</dbReference>
<comment type="function">
    <text evidence="2">Destroys radicals which are normally produced within the cells and which are toxic to biological systems.</text>
</comment>
<feature type="compositionally biased region" description="Basic and acidic residues" evidence="3">
    <location>
        <begin position="120"/>
        <end position="131"/>
    </location>
</feature>
<evidence type="ECO:0000313" key="6">
    <source>
        <dbReference type="EMBL" id="MDR7135650.1"/>
    </source>
</evidence>
<sequence>MKTLLLAAATVLAVSACSSNPTTSAPPSSSSTSKTTSASASASASTAKAAVVNLASASGSLVSGRLSVTPMGDGVHLTGEIGGFTPNSVHAIHIHEKGDCSAADASSAGGHFNPAGSPHGKVDSGAHHGGDMDNITANGEGVAKVSVHAAGVTLGGGAANDVAGKAVIVHAAPDDYKTQPTGNAGGRQACGVITVTQ</sequence>
<name>A0ABU1WDH7_9GAMM</name>
<gene>
    <name evidence="6" type="ORF">J2X06_002859</name>
</gene>
<comment type="similarity">
    <text evidence="1 2">Belongs to the Cu-Zn superoxide dismutase family.</text>
</comment>
<keyword evidence="2 6" id="KW-0560">Oxidoreductase</keyword>
<dbReference type="Gene3D" id="2.60.40.200">
    <property type="entry name" value="Superoxide dismutase, copper/zinc binding domain"/>
    <property type="match status" value="1"/>
</dbReference>
<dbReference type="RefSeq" id="WP_310063452.1">
    <property type="nucleotide sequence ID" value="NZ_JAVDVY010000002.1"/>
</dbReference>
<dbReference type="SUPFAM" id="SSF49329">
    <property type="entry name" value="Cu,Zn superoxide dismutase-like"/>
    <property type="match status" value="1"/>
</dbReference>
<dbReference type="PROSITE" id="PS00332">
    <property type="entry name" value="SOD_CU_ZN_2"/>
    <property type="match status" value="1"/>
</dbReference>
<reference evidence="6 7" key="1">
    <citation type="submission" date="2023-07" db="EMBL/GenBank/DDBJ databases">
        <title>Sorghum-associated microbial communities from plants grown in Nebraska, USA.</title>
        <authorList>
            <person name="Schachtman D."/>
        </authorList>
    </citation>
    <scope>NUCLEOTIDE SEQUENCE [LARGE SCALE GENOMIC DNA]</scope>
    <source>
        <strain evidence="6 7">BE198</strain>
    </source>
</reference>
<dbReference type="CDD" id="cd00305">
    <property type="entry name" value="Cu-Zn_Superoxide_Dismutase"/>
    <property type="match status" value="1"/>
</dbReference>
<keyword evidence="2" id="KW-0186">Copper</keyword>
<proteinExistence type="inferred from homology"/>
<dbReference type="PANTHER" id="PTHR10003">
    <property type="entry name" value="SUPEROXIDE DISMUTASE CU-ZN -RELATED"/>
    <property type="match status" value="1"/>
</dbReference>
<dbReference type="GO" id="GO:0004784">
    <property type="term" value="F:superoxide dismutase activity"/>
    <property type="evidence" value="ECO:0007669"/>
    <property type="project" value="UniProtKB-EC"/>
</dbReference>
<evidence type="ECO:0000256" key="2">
    <source>
        <dbReference type="RuleBase" id="RU000393"/>
    </source>
</evidence>
<dbReference type="InterPro" id="IPR024134">
    <property type="entry name" value="SOD_Cu/Zn_/chaperone"/>
</dbReference>
<keyword evidence="2" id="KW-0862">Zinc</keyword>
<evidence type="ECO:0000313" key="7">
    <source>
        <dbReference type="Proteomes" id="UP001251524"/>
    </source>
</evidence>
<organism evidence="6 7">
    <name type="scientific">Lysobacter niastensis</name>
    <dbReference type="NCBI Taxonomy" id="380629"/>
    <lineage>
        <taxon>Bacteria</taxon>
        <taxon>Pseudomonadati</taxon>
        <taxon>Pseudomonadota</taxon>
        <taxon>Gammaproteobacteria</taxon>
        <taxon>Lysobacterales</taxon>
        <taxon>Lysobacteraceae</taxon>
        <taxon>Lysobacter</taxon>
    </lineage>
</organism>
<evidence type="ECO:0000256" key="4">
    <source>
        <dbReference type="SAM" id="SignalP"/>
    </source>
</evidence>
<protein>
    <recommendedName>
        <fullName evidence="2">Superoxide dismutase [Cu-Zn]</fullName>
        <ecNumber evidence="2">1.15.1.1</ecNumber>
    </recommendedName>
</protein>
<dbReference type="EMBL" id="JAVDVY010000002">
    <property type="protein sequence ID" value="MDR7135650.1"/>
    <property type="molecule type" value="Genomic_DNA"/>
</dbReference>
<evidence type="ECO:0000256" key="1">
    <source>
        <dbReference type="ARBA" id="ARBA00010457"/>
    </source>
</evidence>
<comment type="catalytic activity">
    <reaction evidence="2">
        <text>2 superoxide + 2 H(+) = H2O2 + O2</text>
        <dbReference type="Rhea" id="RHEA:20696"/>
        <dbReference type="ChEBI" id="CHEBI:15378"/>
        <dbReference type="ChEBI" id="CHEBI:15379"/>
        <dbReference type="ChEBI" id="CHEBI:16240"/>
        <dbReference type="ChEBI" id="CHEBI:18421"/>
        <dbReference type="EC" id="1.15.1.1"/>
    </reaction>
</comment>
<dbReference type="PROSITE" id="PS00087">
    <property type="entry name" value="SOD_CU_ZN_1"/>
    <property type="match status" value="1"/>
</dbReference>
<feature type="region of interest" description="Disordered" evidence="3">
    <location>
        <begin position="105"/>
        <end position="135"/>
    </location>
</feature>
<dbReference type="InterPro" id="IPR001424">
    <property type="entry name" value="SOD_Cu_Zn_dom"/>
</dbReference>
<dbReference type="InterPro" id="IPR018152">
    <property type="entry name" value="SOD_Cu/Zn_BS"/>
</dbReference>
<feature type="domain" description="Superoxide dismutase copper/zinc binding" evidence="5">
    <location>
        <begin position="62"/>
        <end position="193"/>
    </location>
</feature>
<dbReference type="InterPro" id="IPR036423">
    <property type="entry name" value="SOD-like_Cu/Zn_dom_sf"/>
</dbReference>
<evidence type="ECO:0000259" key="5">
    <source>
        <dbReference type="Pfam" id="PF00080"/>
    </source>
</evidence>
<dbReference type="Pfam" id="PF00080">
    <property type="entry name" value="Sod_Cu"/>
    <property type="match status" value="1"/>
</dbReference>
<evidence type="ECO:0000256" key="3">
    <source>
        <dbReference type="SAM" id="MobiDB-lite"/>
    </source>
</evidence>
<dbReference type="EC" id="1.15.1.1" evidence="2"/>
<feature type="chain" id="PRO_5045724669" description="Superoxide dismutase [Cu-Zn]" evidence="4">
    <location>
        <begin position="25"/>
        <end position="197"/>
    </location>
</feature>
<dbReference type="PROSITE" id="PS51257">
    <property type="entry name" value="PROKAR_LIPOPROTEIN"/>
    <property type="match status" value="1"/>
</dbReference>
<comment type="cofactor">
    <cofactor evidence="2">
        <name>Zn(2+)</name>
        <dbReference type="ChEBI" id="CHEBI:29105"/>
    </cofactor>
    <text evidence="2">Binds 1 zinc ion per subunit.</text>
</comment>
<comment type="cofactor">
    <cofactor evidence="2">
        <name>Cu cation</name>
        <dbReference type="ChEBI" id="CHEBI:23378"/>
    </cofactor>
    <text evidence="2">Binds 1 copper ion per subunit.</text>
</comment>
<dbReference type="Proteomes" id="UP001251524">
    <property type="component" value="Unassembled WGS sequence"/>
</dbReference>